<dbReference type="STRING" id="1167006.UWK_00693"/>
<comment type="similarity">
    <text evidence="1">Belongs to the leucine-binding protein family.</text>
</comment>
<evidence type="ECO:0000313" key="6">
    <source>
        <dbReference type="Proteomes" id="UP000011721"/>
    </source>
</evidence>
<evidence type="ECO:0000313" key="5">
    <source>
        <dbReference type="EMBL" id="AGF77273.1"/>
    </source>
</evidence>
<dbReference type="InterPro" id="IPR028082">
    <property type="entry name" value="Peripla_BP_I"/>
</dbReference>
<dbReference type="AlphaFoldDB" id="M1P167"/>
<dbReference type="RefSeq" id="WP_015402969.1">
    <property type="nucleotide sequence ID" value="NC_020304.1"/>
</dbReference>
<name>M1P167_DESSD</name>
<evidence type="ECO:0000256" key="2">
    <source>
        <dbReference type="ARBA" id="ARBA00022729"/>
    </source>
</evidence>
<keyword evidence="6" id="KW-1185">Reference proteome</keyword>
<dbReference type="PANTHER" id="PTHR30483:SF6">
    <property type="entry name" value="PERIPLASMIC BINDING PROTEIN OF ABC TRANSPORTER FOR NATURAL AMINO ACIDS"/>
    <property type="match status" value="1"/>
</dbReference>
<dbReference type="eggNOG" id="COG0683">
    <property type="taxonomic scope" value="Bacteria"/>
</dbReference>
<dbReference type="CDD" id="cd06347">
    <property type="entry name" value="PBP1_ABC_LivK_ligand_binding-like"/>
    <property type="match status" value="1"/>
</dbReference>
<dbReference type="Gene3D" id="3.40.50.2300">
    <property type="match status" value="2"/>
</dbReference>
<feature type="domain" description="Leucine-binding protein" evidence="4">
    <location>
        <begin position="22"/>
        <end position="356"/>
    </location>
</feature>
<dbReference type="EMBL" id="CP003985">
    <property type="protein sequence ID" value="AGF77273.1"/>
    <property type="molecule type" value="Genomic_DNA"/>
</dbReference>
<evidence type="ECO:0000256" key="3">
    <source>
        <dbReference type="SAM" id="SignalP"/>
    </source>
</evidence>
<accession>M1P167</accession>
<dbReference type="InterPro" id="IPR051010">
    <property type="entry name" value="BCAA_transport"/>
</dbReference>
<dbReference type="Proteomes" id="UP000011721">
    <property type="component" value="Chromosome"/>
</dbReference>
<proteinExistence type="inferred from homology"/>
<feature type="signal peptide" evidence="3">
    <location>
        <begin position="1"/>
        <end position="20"/>
    </location>
</feature>
<dbReference type="Pfam" id="PF13458">
    <property type="entry name" value="Peripla_BP_6"/>
    <property type="match status" value="1"/>
</dbReference>
<reference evidence="6" key="1">
    <citation type="journal article" date="2013" name="Stand. Genomic Sci.">
        <title>Complete genome sequence of Desulfocapsa sulfexigens, a marine deltaproteobacterium specialized in disproportionating inorganic sulfur compounds.</title>
        <authorList>
            <person name="Finster K.W."/>
            <person name="Kjeldsen K.U."/>
            <person name="Kube M."/>
            <person name="Reinhardt R."/>
            <person name="Mussmann M."/>
            <person name="Amann R."/>
            <person name="Schreiber L."/>
        </authorList>
    </citation>
    <scope>NUCLEOTIDE SEQUENCE [LARGE SCALE GENOMIC DNA]</scope>
    <source>
        <strain evidence="6">DSM 10523 / SB164P1</strain>
    </source>
</reference>
<protein>
    <submittedName>
        <fullName evidence="5">Amino acid/amide ABC transporter substrate-binding protein, HAAT family</fullName>
    </submittedName>
</protein>
<gene>
    <name evidence="5" type="ordered locus">UWK_00693</name>
</gene>
<dbReference type="OrthoDB" id="9772589at2"/>
<dbReference type="SUPFAM" id="SSF53822">
    <property type="entry name" value="Periplasmic binding protein-like I"/>
    <property type="match status" value="1"/>
</dbReference>
<dbReference type="PANTHER" id="PTHR30483">
    <property type="entry name" value="LEUCINE-SPECIFIC-BINDING PROTEIN"/>
    <property type="match status" value="1"/>
</dbReference>
<dbReference type="KEGG" id="dsf:UWK_00693"/>
<keyword evidence="2 3" id="KW-0732">Signal</keyword>
<dbReference type="HOGENOM" id="CLU_027128_6_1_7"/>
<dbReference type="InterPro" id="IPR028081">
    <property type="entry name" value="Leu-bd"/>
</dbReference>
<feature type="chain" id="PRO_5004016229" evidence="3">
    <location>
        <begin position="21"/>
        <end position="367"/>
    </location>
</feature>
<organism evidence="5 6">
    <name type="scientific">Desulfocapsa sulfexigens (strain DSM 10523 / SB164P1)</name>
    <dbReference type="NCBI Taxonomy" id="1167006"/>
    <lineage>
        <taxon>Bacteria</taxon>
        <taxon>Pseudomonadati</taxon>
        <taxon>Thermodesulfobacteriota</taxon>
        <taxon>Desulfobulbia</taxon>
        <taxon>Desulfobulbales</taxon>
        <taxon>Desulfocapsaceae</taxon>
        <taxon>Desulfocapsa</taxon>
    </lineage>
</organism>
<evidence type="ECO:0000259" key="4">
    <source>
        <dbReference type="Pfam" id="PF13458"/>
    </source>
</evidence>
<evidence type="ECO:0000256" key="1">
    <source>
        <dbReference type="ARBA" id="ARBA00010062"/>
    </source>
</evidence>
<sequence length="367" mass="39965">MKNLLFIGLFIVLFTSNACAEPIRIGVIFAKTGRASDVGEDFFKAIRLLTDDINKTGGILNRPVELIEFDNQSTPLGSKQAALDAVKTDVVSVIGAAWSANTTALAEVFQKEGIPLVSPLATKPEVTEVGNFIFRVCFTDPFQGKVMAKFVREDLQAVTAAIFVNASSSYSRGLSQEFSQSFENLGGTVLATYDYIRPDTDFEKEIEDLHRLKPDVVYLSGYSRDSALIIRQSIKMGNNFVFAGGDGWNEAMYTFAGPEIDGNYFTNHWHPDNPNPISARLIAKYGKTEFKGSRLVLANDALMVLMDSITRAGSSDRKAIQIALANTVDFQGATGNITFDATGDPVKAAVILRLEKGSSSFVKAVQP</sequence>